<evidence type="ECO:0000313" key="2">
    <source>
        <dbReference type="EMBL" id="OZI56379.1"/>
    </source>
</evidence>
<dbReference type="Gene3D" id="4.10.1090.10">
    <property type="entry name" value="Endosialidase, domain 4"/>
    <property type="match status" value="1"/>
</dbReference>
<dbReference type="Pfam" id="PF13884">
    <property type="entry name" value="Peptidase_S74"/>
    <property type="match status" value="1"/>
</dbReference>
<dbReference type="InterPro" id="IPR012334">
    <property type="entry name" value="Pectin_lyas_fold"/>
</dbReference>
<dbReference type="AlphaFoldDB" id="A0A261U3C1"/>
<dbReference type="InterPro" id="IPR011050">
    <property type="entry name" value="Pectin_lyase_fold/virulence"/>
</dbReference>
<dbReference type="InterPro" id="IPR030392">
    <property type="entry name" value="S74_ICA"/>
</dbReference>
<evidence type="ECO:0000259" key="1">
    <source>
        <dbReference type="PROSITE" id="PS51688"/>
    </source>
</evidence>
<comment type="caution">
    <text evidence="2">The sequence shown here is derived from an EMBL/GenBank/DDBJ whole genome shotgun (WGS) entry which is preliminary data.</text>
</comment>
<sequence length="763" mass="81057">MADDALRSDLANATDPAKGAALVGYYGGTGSSPNDTVFDQLSSTPLRIEAYGAVGDGVTDDTAAFQAAYAALATSPRPLWLEQGKNYLVTQQLVPLPPSVILYGNGSTITYARSDGSRNTQFSFGNYTRVLNLTLHVPSGFVIRRFASFGEGASADGLIISSADQQPLGEANQDACIWAFRNNVRLRNLQIHNWELPIRLYHPDFIPDNVEIEGFKITSYGKGIIFSSVTNSRVHAGSFVGKSPNAGTNPGYNAIGGAPGNGCSISDIYINESGEHGIYFSNPAAQPRGLRISNITLENTGQCGIKVRGYHALSINSIVVNDCATGNLTGSNEDGLRLEQCVDVLVSGYRVMKTLKAQSCNVGAVIAGCSNVYINSFYVDTPAANGTDITTQLVVDKETGTSTPYPCHDIYFNGFTVRNSVGPCINVRDSSDLGIGNIHVSGSDIDSPASNIITVDVPSPLTGPISVNGVARTSNTYVNNVNNTPGINVSLLAKDATQNIGLVNRMAVLDLNNFVPGNSGGSLGTLALRCAGTTGQDNYGGSISFRGIGVERRKAAIASVQNGANASQTGIAFLATDASTIATDEVFEIARITGGGFRPGVDNSRQLGSAAYRWSEVYAATGAINTSDARLKTQVTPLSSAEIACAQALAREIGWYQWLQQIADKGSTARRHFGMTVQRAIEVFRSHNLDPFAYGAICYDEYEAEPEVKYADEETGKDIVVRPARPAGDVYSFRWDELGAFIMRGIVAAQDALESRVAALEAK</sequence>
<dbReference type="Gene3D" id="2.160.20.10">
    <property type="entry name" value="Single-stranded right-handed beta-helix, Pectin lyase-like"/>
    <property type="match status" value="1"/>
</dbReference>
<dbReference type="InterPro" id="IPR036388">
    <property type="entry name" value="WH-like_DNA-bd_sf"/>
</dbReference>
<evidence type="ECO:0000313" key="3">
    <source>
        <dbReference type="Proteomes" id="UP000216885"/>
    </source>
</evidence>
<dbReference type="Gene3D" id="1.10.10.10">
    <property type="entry name" value="Winged helix-like DNA-binding domain superfamily/Winged helix DNA-binding domain"/>
    <property type="match status" value="1"/>
</dbReference>
<reference evidence="2 3" key="1">
    <citation type="submission" date="2017-05" db="EMBL/GenBank/DDBJ databases">
        <title>Complete and WGS of Bordetella genogroups.</title>
        <authorList>
            <person name="Spilker T."/>
            <person name="LiPuma J."/>
        </authorList>
    </citation>
    <scope>NUCLEOTIDE SEQUENCE [LARGE SCALE GENOMIC DNA]</scope>
    <source>
        <strain evidence="2 3">AU9919</strain>
    </source>
</reference>
<accession>A0A261U3C1</accession>
<dbReference type="SUPFAM" id="SSF51126">
    <property type="entry name" value="Pectin lyase-like"/>
    <property type="match status" value="2"/>
</dbReference>
<dbReference type="InterPro" id="IPR006626">
    <property type="entry name" value="PbH1"/>
</dbReference>
<proteinExistence type="predicted"/>
<dbReference type="CDD" id="cd10144">
    <property type="entry name" value="Peptidase_S74_CIMCD"/>
    <property type="match status" value="1"/>
</dbReference>
<dbReference type="PROSITE" id="PS51688">
    <property type="entry name" value="ICA"/>
    <property type="match status" value="1"/>
</dbReference>
<dbReference type="Proteomes" id="UP000216885">
    <property type="component" value="Unassembled WGS sequence"/>
</dbReference>
<name>A0A261U3C1_9BORD</name>
<dbReference type="RefSeq" id="WP_094838076.1">
    <property type="nucleotide sequence ID" value="NZ_NEVQ01000013.1"/>
</dbReference>
<dbReference type="InterPro" id="IPR044914">
    <property type="entry name" value="Endosialidase_C_dom_sf"/>
</dbReference>
<gene>
    <name evidence="2" type="ORF">CAL20_13155</name>
</gene>
<keyword evidence="3" id="KW-1185">Reference proteome</keyword>
<feature type="domain" description="Peptidase S74" evidence="1">
    <location>
        <begin position="627"/>
        <end position="763"/>
    </location>
</feature>
<organism evidence="2 3">
    <name type="scientific">Bordetella genomosp. 4</name>
    <dbReference type="NCBI Taxonomy" id="463044"/>
    <lineage>
        <taxon>Bacteria</taxon>
        <taxon>Pseudomonadati</taxon>
        <taxon>Pseudomonadota</taxon>
        <taxon>Betaproteobacteria</taxon>
        <taxon>Burkholderiales</taxon>
        <taxon>Alcaligenaceae</taxon>
        <taxon>Bordetella</taxon>
    </lineage>
</organism>
<dbReference type="SMART" id="SM00710">
    <property type="entry name" value="PbH1"/>
    <property type="match status" value="6"/>
</dbReference>
<dbReference type="Pfam" id="PF12708">
    <property type="entry name" value="Pect-lyase_RHGA_epim"/>
    <property type="match status" value="1"/>
</dbReference>
<dbReference type="EMBL" id="NEVQ01000013">
    <property type="protein sequence ID" value="OZI56379.1"/>
    <property type="molecule type" value="Genomic_DNA"/>
</dbReference>
<protein>
    <recommendedName>
        <fullName evidence="1">Peptidase S74 domain-containing protein</fullName>
    </recommendedName>
</protein>
<dbReference type="InterPro" id="IPR024535">
    <property type="entry name" value="RHGA/B-epi-like_pectate_lyase"/>
</dbReference>